<evidence type="ECO:0000259" key="9">
    <source>
        <dbReference type="Pfam" id="PF23247"/>
    </source>
</evidence>
<dbReference type="InterPro" id="IPR042197">
    <property type="entry name" value="Apaf_helical"/>
</dbReference>
<dbReference type="SUPFAM" id="SSF52540">
    <property type="entry name" value="P-loop containing nucleoside triphosphate hydrolases"/>
    <property type="match status" value="1"/>
</dbReference>
<keyword evidence="12" id="KW-1185">Reference proteome</keyword>
<dbReference type="GO" id="GO:0006952">
    <property type="term" value="P:defense response"/>
    <property type="evidence" value="ECO:0007669"/>
    <property type="project" value="UniProtKB-KW"/>
</dbReference>
<dbReference type="FunFam" id="3.40.50.300:FF:001091">
    <property type="entry name" value="Probable disease resistance protein At1g61300"/>
    <property type="match status" value="1"/>
</dbReference>
<keyword evidence="4" id="KW-0547">Nucleotide-binding</keyword>
<sequence>MIDILISIAAKVGEYTVAPIGRQLGYLFSYQKNVEDFNTKIGDLKNVKERLQHEVEEAQRNGENIFDDVNDWITKVDKIIIEDHGNFIRHEEDANSKFTCGAKFPNLVLRQRLSRRAKKMAEKVATQIQDREKIKTVSYCLPPPNSVANKGYEEFESRSQTIEGIIKALRDPGVGMVGVWGMGGVGKTMLAKEVARRVIDEEKLFTKFIFITVSNDQNIKRIQQDIAEYLGMKLDEENKDIRAARLLERLKQENKILITVDDIWDKLDLEDVGISFGIHQRECKILLTTRSFHVLANDMDVDRNVIFAVRHLLEHEAMSLFHKIVGDQDEKDDDFQGLEAEIVKECGELPIAITTVASALKNKDRAVWKNALHELRKSNPTNISRMEKEVYNSIKLSFDFLESKEAKHLLLLCSLFPEDAKIEIRVLCNYGFGLNLFDVNKFEEARNKTDTLVTNLKDHSLLMDGGVDYLGNDCVKLHDVIRDVVIFIADGHHRMHNIRNADDLDKYVNDEMFKDSTAVSLYGIGADQCPQTLKTPELKLLRLESSHFGEFPSQFFEGLNKLLVLDSAGVFLEPLPAASSICLLPNLTTLHLNWCILGDISWIGELKNLKILDLSFNYSITKLPREIGNLSRLLSLNLEGCYQPLEVIEPNVISRLTRLEELNLKDSFTNWQVEGAINDDERRNASLSEVKNLSHLIDLKLRVPDINSVTKDIFGKELVKYYVCIGDEEPDWRLKRASRMLKLKLRPGGELNEHDFEALLKKSETLDLYGLKSVKSIAFEIDSMGFQCLKHLSVQYSDEIRCIVNSDKGDMDYLPAAFPRLESLFLRRLMNLENIIHEKLTTGMSFRKLRKIAVSTCHKMKSLFSLYNIPRLKEIVVEDCEMMKEIISHHGRDGILPNIQISQLQKLTLSRLPKLVQFIAASLSDQTESDKQSIEDSVSPLFNGQVEFPKLNVLDIGSLNIPKVWNDNQLPSSRFGQSLTGIYVSNCDHLKGLIPSFMIASLVHLRILCVKHCKAMEEIVFIEESAQVMANYISFPQLESLKLFGLPNLQRFCRGNISLPKLESLDLFHLLNLERLFKTNTMPVTTIENEGENSKDSVDQQHLFHHKDVVKDELGTESSCSEITCQPHPLGPVEEHHDMVFKAKLLSELRLPLMCFQNLTVLMVKDCDGLISLLSPSTAKSLSQRLTKLGISGCKSLRQVIANDQKEADDDDGIRADSINIIFRQLNSLILDDLPNLTSFYSGNKNVVLQFPYLYELVVSDCPEMKTFYHGSIECPSLHRIYLRMKQRVEDIMWDPEYYSFQNFYWNGDINTAIRKRNFYWKGDINTTIQKLWEEKNMRFNSN</sequence>
<dbReference type="InterPro" id="IPR057135">
    <property type="entry name" value="At4g27190-like_LRR"/>
</dbReference>
<dbReference type="Pfam" id="PF23247">
    <property type="entry name" value="LRR_RPS2"/>
    <property type="match status" value="2"/>
</dbReference>
<dbReference type="GO" id="GO:0043531">
    <property type="term" value="F:ADP binding"/>
    <property type="evidence" value="ECO:0007669"/>
    <property type="project" value="InterPro"/>
</dbReference>
<evidence type="ECO:0000256" key="6">
    <source>
        <dbReference type="ARBA" id="ARBA00022840"/>
    </source>
</evidence>
<dbReference type="PANTHER" id="PTHR33463">
    <property type="entry name" value="NB-ARC DOMAIN-CONTAINING PROTEIN-RELATED"/>
    <property type="match status" value="1"/>
</dbReference>
<dbReference type="Pfam" id="PF23598">
    <property type="entry name" value="LRR_14"/>
    <property type="match status" value="1"/>
</dbReference>
<dbReference type="Pfam" id="PF00931">
    <property type="entry name" value="NB-ARC"/>
    <property type="match status" value="1"/>
</dbReference>
<feature type="domain" description="NB-ARC" evidence="8">
    <location>
        <begin position="159"/>
        <end position="329"/>
    </location>
</feature>
<organism evidence="11 12">
    <name type="scientific">Rhamnella rubrinervis</name>
    <dbReference type="NCBI Taxonomy" id="2594499"/>
    <lineage>
        <taxon>Eukaryota</taxon>
        <taxon>Viridiplantae</taxon>
        <taxon>Streptophyta</taxon>
        <taxon>Embryophyta</taxon>
        <taxon>Tracheophyta</taxon>
        <taxon>Spermatophyta</taxon>
        <taxon>Magnoliopsida</taxon>
        <taxon>eudicotyledons</taxon>
        <taxon>Gunneridae</taxon>
        <taxon>Pentapetalae</taxon>
        <taxon>rosids</taxon>
        <taxon>fabids</taxon>
        <taxon>Rosales</taxon>
        <taxon>Rhamnaceae</taxon>
        <taxon>rhamnoid group</taxon>
        <taxon>Rhamneae</taxon>
        <taxon>Rhamnella</taxon>
    </lineage>
</organism>
<reference evidence="11" key="1">
    <citation type="submission" date="2020-03" db="EMBL/GenBank/DDBJ databases">
        <title>A high-quality chromosome-level genome assembly of a woody plant with both climbing and erect habits, Rhamnella rubrinervis.</title>
        <authorList>
            <person name="Lu Z."/>
            <person name="Yang Y."/>
            <person name="Zhu X."/>
            <person name="Sun Y."/>
        </authorList>
    </citation>
    <scope>NUCLEOTIDE SEQUENCE</scope>
    <source>
        <strain evidence="11">BYM</strain>
        <tissue evidence="11">Leaf</tissue>
    </source>
</reference>
<dbReference type="Gene3D" id="1.10.8.430">
    <property type="entry name" value="Helical domain of apoptotic protease-activating factors"/>
    <property type="match status" value="1"/>
</dbReference>
<feature type="coiled-coil region" evidence="7">
    <location>
        <begin position="34"/>
        <end position="68"/>
    </location>
</feature>
<comment type="caution">
    <text evidence="11">The sequence shown here is derived from an EMBL/GenBank/DDBJ whole genome shotgun (WGS) entry which is preliminary data.</text>
</comment>
<keyword evidence="3" id="KW-0677">Repeat</keyword>
<dbReference type="PANTHER" id="PTHR33463:SF198">
    <property type="entry name" value="RPP4C3"/>
    <property type="match status" value="1"/>
</dbReference>
<gene>
    <name evidence="11" type="ORF">FNV43_RR03598</name>
</gene>
<keyword evidence="6" id="KW-0067">ATP-binding</keyword>
<evidence type="ECO:0000256" key="7">
    <source>
        <dbReference type="SAM" id="Coils"/>
    </source>
</evidence>
<evidence type="ECO:0000259" key="10">
    <source>
        <dbReference type="Pfam" id="PF23598"/>
    </source>
</evidence>
<dbReference type="InterPro" id="IPR055414">
    <property type="entry name" value="LRR_R13L4/SHOC2-like"/>
</dbReference>
<keyword evidence="7" id="KW-0175">Coiled coil</keyword>
<evidence type="ECO:0000313" key="12">
    <source>
        <dbReference type="Proteomes" id="UP000796880"/>
    </source>
</evidence>
<feature type="domain" description="Disease resistance protein At4g27190-like leucine-rich repeats" evidence="9">
    <location>
        <begin position="954"/>
        <end position="1079"/>
    </location>
</feature>
<dbReference type="GO" id="GO:0005524">
    <property type="term" value="F:ATP binding"/>
    <property type="evidence" value="ECO:0007669"/>
    <property type="project" value="UniProtKB-KW"/>
</dbReference>
<dbReference type="InterPro" id="IPR032675">
    <property type="entry name" value="LRR_dom_sf"/>
</dbReference>
<dbReference type="Proteomes" id="UP000796880">
    <property type="component" value="Unassembled WGS sequence"/>
</dbReference>
<accession>A0A8K0HIP6</accession>
<dbReference type="Gene3D" id="3.40.50.300">
    <property type="entry name" value="P-loop containing nucleotide triphosphate hydrolases"/>
    <property type="match status" value="1"/>
</dbReference>
<evidence type="ECO:0000259" key="8">
    <source>
        <dbReference type="Pfam" id="PF00931"/>
    </source>
</evidence>
<dbReference type="SUPFAM" id="SSF52058">
    <property type="entry name" value="L domain-like"/>
    <property type="match status" value="2"/>
</dbReference>
<protein>
    <submittedName>
        <fullName evidence="11">Uncharacterized protein</fullName>
    </submittedName>
</protein>
<dbReference type="PRINTS" id="PR00364">
    <property type="entry name" value="DISEASERSIST"/>
</dbReference>
<dbReference type="OrthoDB" id="1747797at2759"/>
<dbReference type="EMBL" id="VOIH02000002">
    <property type="protein sequence ID" value="KAF3453161.1"/>
    <property type="molecule type" value="Genomic_DNA"/>
</dbReference>
<dbReference type="Gene3D" id="3.80.10.10">
    <property type="entry name" value="Ribonuclease Inhibitor"/>
    <property type="match status" value="3"/>
</dbReference>
<feature type="domain" description="Disease resistance R13L4/SHOC-2-like LRR" evidence="10">
    <location>
        <begin position="603"/>
        <end position="917"/>
    </location>
</feature>
<dbReference type="InterPro" id="IPR027417">
    <property type="entry name" value="P-loop_NTPase"/>
</dbReference>
<name>A0A8K0HIP6_9ROSA</name>
<comment type="similarity">
    <text evidence="1">Belongs to the disease resistance NB-LRR family.</text>
</comment>
<evidence type="ECO:0000256" key="4">
    <source>
        <dbReference type="ARBA" id="ARBA00022741"/>
    </source>
</evidence>
<evidence type="ECO:0000313" key="11">
    <source>
        <dbReference type="EMBL" id="KAF3453161.1"/>
    </source>
</evidence>
<proteinExistence type="inferred from homology"/>
<keyword evidence="5" id="KW-0611">Plant defense</keyword>
<feature type="domain" description="Disease resistance protein At4g27190-like leucine-rich repeats" evidence="9">
    <location>
        <begin position="1147"/>
        <end position="1271"/>
    </location>
</feature>
<evidence type="ECO:0000256" key="2">
    <source>
        <dbReference type="ARBA" id="ARBA00022614"/>
    </source>
</evidence>
<dbReference type="InterPro" id="IPR036388">
    <property type="entry name" value="WH-like_DNA-bd_sf"/>
</dbReference>
<dbReference type="InterPro" id="IPR002182">
    <property type="entry name" value="NB-ARC"/>
</dbReference>
<evidence type="ECO:0000256" key="5">
    <source>
        <dbReference type="ARBA" id="ARBA00022821"/>
    </source>
</evidence>
<evidence type="ECO:0000256" key="3">
    <source>
        <dbReference type="ARBA" id="ARBA00022737"/>
    </source>
</evidence>
<dbReference type="Gene3D" id="1.10.10.10">
    <property type="entry name" value="Winged helix-like DNA-binding domain superfamily/Winged helix DNA-binding domain"/>
    <property type="match status" value="1"/>
</dbReference>
<keyword evidence="2" id="KW-0433">Leucine-rich repeat</keyword>
<dbReference type="InterPro" id="IPR050905">
    <property type="entry name" value="Plant_NBS-LRR"/>
</dbReference>
<evidence type="ECO:0000256" key="1">
    <source>
        <dbReference type="ARBA" id="ARBA00008894"/>
    </source>
</evidence>